<organism evidence="1 2">
    <name type="scientific">Phytophthora cactorum</name>
    <dbReference type="NCBI Taxonomy" id="29920"/>
    <lineage>
        <taxon>Eukaryota</taxon>
        <taxon>Sar</taxon>
        <taxon>Stramenopiles</taxon>
        <taxon>Oomycota</taxon>
        <taxon>Peronosporomycetes</taxon>
        <taxon>Peronosporales</taxon>
        <taxon>Peronosporaceae</taxon>
        <taxon>Phytophthora</taxon>
    </lineage>
</organism>
<reference evidence="1" key="1">
    <citation type="submission" date="2021-01" db="EMBL/GenBank/DDBJ databases">
        <title>Phytophthora aleatoria, a newly-described species from Pinus radiata is distinct from Phytophthora cactorum isolates based on comparative genomics.</title>
        <authorList>
            <person name="Mcdougal R."/>
            <person name="Panda P."/>
            <person name="Williams N."/>
            <person name="Studholme D.J."/>
        </authorList>
    </citation>
    <scope>NUCLEOTIDE SEQUENCE</scope>
    <source>
        <strain evidence="1">NZFS 3830</strain>
    </source>
</reference>
<evidence type="ECO:0000313" key="2">
    <source>
        <dbReference type="Proteomes" id="UP000688947"/>
    </source>
</evidence>
<dbReference type="PANTHER" id="PTHR34615:SF1">
    <property type="entry name" value="PX DOMAIN-CONTAINING PROTEIN"/>
    <property type="match status" value="1"/>
</dbReference>
<protein>
    <submittedName>
        <fullName evidence="1">Uncharacterized protein</fullName>
    </submittedName>
</protein>
<comment type="caution">
    <text evidence="1">The sequence shown here is derived from an EMBL/GenBank/DDBJ whole genome shotgun (WGS) entry which is preliminary data.</text>
</comment>
<proteinExistence type="predicted"/>
<dbReference type="Proteomes" id="UP000688947">
    <property type="component" value="Unassembled WGS sequence"/>
</dbReference>
<accession>A0A8T1TRW7</accession>
<dbReference type="PANTHER" id="PTHR34615">
    <property type="entry name" value="PX DOMAIN-CONTAINING PROTEIN"/>
    <property type="match status" value="1"/>
</dbReference>
<dbReference type="VEuPathDB" id="FungiDB:PC110_g13923"/>
<dbReference type="EMBL" id="JAENGZ010001677">
    <property type="protein sequence ID" value="KAG6946796.1"/>
    <property type="molecule type" value="Genomic_DNA"/>
</dbReference>
<dbReference type="OrthoDB" id="125751at2759"/>
<dbReference type="AlphaFoldDB" id="A0A8T1TRW7"/>
<evidence type="ECO:0000313" key="1">
    <source>
        <dbReference type="EMBL" id="KAG6946796.1"/>
    </source>
</evidence>
<name>A0A8T1TRW7_9STRA</name>
<sequence>DESRLCRFDFTLRRTDSTWKKKFRFKKDDLVAHVAHFRFPDPFPTKQRYHISVFEALCIFLRRMAYPARLSDLQDLFGRDETTISTISNDVLEILYATFKHLLQSTTTV</sequence>
<feature type="non-terminal residue" evidence="1">
    <location>
        <position position="1"/>
    </location>
</feature>
<gene>
    <name evidence="1" type="ORF">JG687_00016517</name>
</gene>